<dbReference type="STRING" id="1423738.FC84_GL001237"/>
<dbReference type="AlphaFoldDB" id="A0A0R2BG75"/>
<sequence length="110" mass="12874">MDETTKKIVKYAGFGFVQGLAIGLTSAFCWHRYMKRLPDQLLSELKRLFLQEGPIEGAWIESSPRLTTFRNERRVVYVGGITRKENDELVQYQFIFDAKDKELLELEQVK</sequence>
<name>A0A0R2BG75_9LACO</name>
<dbReference type="Proteomes" id="UP000051813">
    <property type="component" value="Unassembled WGS sequence"/>
</dbReference>
<reference evidence="2 3" key="1">
    <citation type="journal article" date="2015" name="Genome Announc.">
        <title>Expanding the biotechnology potential of lactobacilli through comparative genomics of 213 strains and associated genera.</title>
        <authorList>
            <person name="Sun Z."/>
            <person name="Harris H.M."/>
            <person name="McCann A."/>
            <person name="Guo C."/>
            <person name="Argimon S."/>
            <person name="Zhang W."/>
            <person name="Yang X."/>
            <person name="Jeffery I.B."/>
            <person name="Cooney J.C."/>
            <person name="Kagawa T.F."/>
            <person name="Liu W."/>
            <person name="Song Y."/>
            <person name="Salvetti E."/>
            <person name="Wrobel A."/>
            <person name="Rasinkangas P."/>
            <person name="Parkhill J."/>
            <person name="Rea M.C."/>
            <person name="O'Sullivan O."/>
            <person name="Ritari J."/>
            <person name="Douillard F.P."/>
            <person name="Paul Ross R."/>
            <person name="Yang R."/>
            <person name="Briner A.E."/>
            <person name="Felis G.E."/>
            <person name="de Vos W.M."/>
            <person name="Barrangou R."/>
            <person name="Klaenhammer T.R."/>
            <person name="Caufield P.W."/>
            <person name="Cui Y."/>
            <person name="Zhang H."/>
            <person name="O'Toole P.W."/>
        </authorList>
    </citation>
    <scope>NUCLEOTIDE SEQUENCE [LARGE SCALE GENOMIC DNA]</scope>
    <source>
        <strain evidence="2 3">DSM 20335</strain>
    </source>
</reference>
<keyword evidence="1" id="KW-0472">Membrane</keyword>
<feature type="transmembrane region" description="Helical" evidence="1">
    <location>
        <begin position="12"/>
        <end position="30"/>
    </location>
</feature>
<organism evidence="2 3">
    <name type="scientific">Lapidilactobacillus dextrinicus DSM 20335</name>
    <dbReference type="NCBI Taxonomy" id="1423738"/>
    <lineage>
        <taxon>Bacteria</taxon>
        <taxon>Bacillati</taxon>
        <taxon>Bacillota</taxon>
        <taxon>Bacilli</taxon>
        <taxon>Lactobacillales</taxon>
        <taxon>Lactobacillaceae</taxon>
        <taxon>Lapidilactobacillus</taxon>
    </lineage>
</organism>
<keyword evidence="3" id="KW-1185">Reference proteome</keyword>
<evidence type="ECO:0000313" key="3">
    <source>
        <dbReference type="Proteomes" id="UP000051813"/>
    </source>
</evidence>
<comment type="caution">
    <text evidence="2">The sequence shown here is derived from an EMBL/GenBank/DDBJ whole genome shotgun (WGS) entry which is preliminary data.</text>
</comment>
<keyword evidence="1" id="KW-0812">Transmembrane</keyword>
<gene>
    <name evidence="2" type="ORF">FC84_GL001237</name>
</gene>
<protein>
    <recommendedName>
        <fullName evidence="4">Small secreted protein</fullName>
    </recommendedName>
</protein>
<dbReference type="RefSeq" id="WP_057757828.1">
    <property type="nucleotide sequence ID" value="NZ_AYYK01000025.1"/>
</dbReference>
<accession>A0A0R2BG75</accession>
<evidence type="ECO:0000256" key="1">
    <source>
        <dbReference type="SAM" id="Phobius"/>
    </source>
</evidence>
<dbReference type="EMBL" id="AYYK01000025">
    <property type="protein sequence ID" value="KRM78215.1"/>
    <property type="molecule type" value="Genomic_DNA"/>
</dbReference>
<keyword evidence="1" id="KW-1133">Transmembrane helix</keyword>
<dbReference type="PATRIC" id="fig|1423738.3.peg.1253"/>
<evidence type="ECO:0000313" key="2">
    <source>
        <dbReference type="EMBL" id="KRM78215.1"/>
    </source>
</evidence>
<proteinExistence type="predicted"/>
<evidence type="ECO:0008006" key="4">
    <source>
        <dbReference type="Google" id="ProtNLM"/>
    </source>
</evidence>
<dbReference type="OrthoDB" id="2989832at2"/>